<dbReference type="InterPro" id="IPR001173">
    <property type="entry name" value="Glyco_trans_2-like"/>
</dbReference>
<accession>A0A1F8AQL7</accession>
<dbReference type="PANTHER" id="PTHR48090:SF7">
    <property type="entry name" value="RFBJ PROTEIN"/>
    <property type="match status" value="1"/>
</dbReference>
<dbReference type="Pfam" id="PF00535">
    <property type="entry name" value="Glycos_transf_2"/>
    <property type="match status" value="1"/>
</dbReference>
<comment type="caution">
    <text evidence="2">The sequence shown here is derived from an EMBL/GenBank/DDBJ whole genome shotgun (WGS) entry which is preliminary data.</text>
</comment>
<dbReference type="PANTHER" id="PTHR48090">
    <property type="entry name" value="UNDECAPRENYL-PHOSPHATE 4-DEOXY-4-FORMAMIDO-L-ARABINOSE TRANSFERASE-RELATED"/>
    <property type="match status" value="1"/>
</dbReference>
<name>A0A1F8AQL7_9BACT</name>
<gene>
    <name evidence="2" type="ORF">A3E44_05215</name>
</gene>
<dbReference type="InterPro" id="IPR050256">
    <property type="entry name" value="Glycosyltransferase_2"/>
</dbReference>
<dbReference type="Gene3D" id="3.90.550.10">
    <property type="entry name" value="Spore Coat Polysaccharide Biosynthesis Protein SpsA, Chain A"/>
    <property type="match status" value="1"/>
</dbReference>
<dbReference type="SUPFAM" id="SSF53448">
    <property type="entry name" value="Nucleotide-diphospho-sugar transferases"/>
    <property type="match status" value="1"/>
</dbReference>
<evidence type="ECO:0000313" key="2">
    <source>
        <dbReference type="EMBL" id="OGM53789.1"/>
    </source>
</evidence>
<feature type="domain" description="Glycosyltransferase 2-like" evidence="1">
    <location>
        <begin position="14"/>
        <end position="183"/>
    </location>
</feature>
<dbReference type="Proteomes" id="UP000178603">
    <property type="component" value="Unassembled WGS sequence"/>
</dbReference>
<sequence length="276" mass="31912">MNSKVTDRKTKLVSVVMPAYLKEKTIYRDILKVKNVLDQIRYPYEIVCCVDGTSADRTKEIAHKAAKKFPEVIKVVGYSINHGKGHAVRFGMAKAKGDIVGFVDAGMDINPVGIQMLLSHFEWYDADIIVGSKRHPVSKVHYTKFRALISFVYQMLVKLLFGLKVRDTQVGIKFFRREVLEKVLPRVLVKQFAFDIELLAVANYLGFRRIYEAPIESKMDFKNSTILTKGFASTVFSMIWDTAAVFYRLRILHYYDWANRKNWLTPKYLTLNNKHD</sequence>
<evidence type="ECO:0000313" key="3">
    <source>
        <dbReference type="Proteomes" id="UP000178603"/>
    </source>
</evidence>
<protein>
    <recommendedName>
        <fullName evidence="1">Glycosyltransferase 2-like domain-containing protein</fullName>
    </recommendedName>
</protein>
<proteinExistence type="predicted"/>
<reference evidence="2 3" key="1">
    <citation type="journal article" date="2016" name="Nat. Commun.">
        <title>Thousands of microbial genomes shed light on interconnected biogeochemical processes in an aquifer system.</title>
        <authorList>
            <person name="Anantharaman K."/>
            <person name="Brown C.T."/>
            <person name="Hug L.A."/>
            <person name="Sharon I."/>
            <person name="Castelle C.J."/>
            <person name="Probst A.J."/>
            <person name="Thomas B.C."/>
            <person name="Singh A."/>
            <person name="Wilkins M.J."/>
            <person name="Karaoz U."/>
            <person name="Brodie E.L."/>
            <person name="Williams K.H."/>
            <person name="Hubbard S.S."/>
            <person name="Banfield J.F."/>
        </authorList>
    </citation>
    <scope>NUCLEOTIDE SEQUENCE [LARGE SCALE GENOMIC DNA]</scope>
</reference>
<organism evidence="2 3">
    <name type="scientific">Candidatus Woesebacteria bacterium RIFCSPHIGHO2_12_FULL_41_24</name>
    <dbReference type="NCBI Taxonomy" id="1802510"/>
    <lineage>
        <taxon>Bacteria</taxon>
        <taxon>Candidatus Woeseibacteriota</taxon>
    </lineage>
</organism>
<dbReference type="AlphaFoldDB" id="A0A1F8AQL7"/>
<dbReference type="InterPro" id="IPR029044">
    <property type="entry name" value="Nucleotide-diphossugar_trans"/>
</dbReference>
<dbReference type="EMBL" id="MGGW01000020">
    <property type="protein sequence ID" value="OGM53789.1"/>
    <property type="molecule type" value="Genomic_DNA"/>
</dbReference>
<evidence type="ECO:0000259" key="1">
    <source>
        <dbReference type="Pfam" id="PF00535"/>
    </source>
</evidence>